<accession>A0A6F9E220</accession>
<evidence type="ECO:0000313" key="1">
    <source>
        <dbReference type="EMBL" id="CAB3390860.1"/>
    </source>
</evidence>
<gene>
    <name evidence="1" type="ORF">COOX1_0624</name>
</gene>
<proteinExistence type="predicted"/>
<dbReference type="Proteomes" id="UP000502196">
    <property type="component" value="Chromosome"/>
</dbReference>
<dbReference type="AlphaFoldDB" id="A0A6F9E220"/>
<sequence>MIALAQIVLDKNKSREAPTANWSRIFFHSEIVFRAVTWSRRRRTVRKRFREWMKGAEDAGEGEQFHVLWGNDSRDPGECKRPNGRRERMW</sequence>
<name>A0A6F9E220_9BACL</name>
<reference evidence="1 2" key="1">
    <citation type="submission" date="2020-04" db="EMBL/GenBank/DDBJ databases">
        <authorList>
            <person name="Hogendoorn C."/>
        </authorList>
    </citation>
    <scope>NUCLEOTIDE SEQUENCE [LARGE SCALE GENOMIC DNA]</scope>
    <source>
        <strain evidence="1">COOX1</strain>
    </source>
</reference>
<organism evidence="1 2">
    <name type="scientific">Kyrpidia spormannii</name>
    <dbReference type="NCBI Taxonomy" id="2055160"/>
    <lineage>
        <taxon>Bacteria</taxon>
        <taxon>Bacillati</taxon>
        <taxon>Bacillota</taxon>
        <taxon>Bacilli</taxon>
        <taxon>Bacillales</taxon>
        <taxon>Alicyclobacillaceae</taxon>
        <taxon>Kyrpidia</taxon>
    </lineage>
</organism>
<protein>
    <submittedName>
        <fullName evidence="1">Uncharacterized protein</fullName>
    </submittedName>
</protein>
<evidence type="ECO:0000313" key="2">
    <source>
        <dbReference type="Proteomes" id="UP000502196"/>
    </source>
</evidence>
<dbReference type="EMBL" id="LR792683">
    <property type="protein sequence ID" value="CAB3390860.1"/>
    <property type="molecule type" value="Genomic_DNA"/>
</dbReference>